<dbReference type="AlphaFoldDB" id="A0A9P7RQA9"/>
<sequence length="193" mass="20556">MLYLYFIYILALASSAIVQASPTPELIPIPHLSNALQQRTTPPQFPDTPPSCPICQKDYDKINNCAQAAPVLANFSMIIFNPGAFINVIQCSCTETFQSVFPQCVDCFIRTNQTDVLQAPSLPDVLQGMQKICALSSSLLGGVASANGEIPSSTTSSAPTPTSNGVRRTSPNLSVIVTTMVVLCGIFDALLQG</sequence>
<dbReference type="EMBL" id="CM032189">
    <property type="protein sequence ID" value="KAG7087749.1"/>
    <property type="molecule type" value="Genomic_DNA"/>
</dbReference>
<accession>A0A9P7RQA9</accession>
<evidence type="ECO:0000256" key="1">
    <source>
        <dbReference type="SAM" id="SignalP"/>
    </source>
</evidence>
<name>A0A9P7RQA9_9AGAR</name>
<dbReference type="OrthoDB" id="3361196at2759"/>
<feature type="signal peptide" evidence="1">
    <location>
        <begin position="1"/>
        <end position="20"/>
    </location>
</feature>
<gene>
    <name evidence="2" type="ORF">E1B28_013690</name>
</gene>
<protein>
    <submittedName>
        <fullName evidence="2">Uncharacterized protein</fullName>
    </submittedName>
</protein>
<proteinExistence type="predicted"/>
<keyword evidence="3" id="KW-1185">Reference proteome</keyword>
<dbReference type="GeneID" id="66082765"/>
<organism evidence="2 3">
    <name type="scientific">Marasmius oreades</name>
    <name type="common">fairy-ring Marasmius</name>
    <dbReference type="NCBI Taxonomy" id="181124"/>
    <lineage>
        <taxon>Eukaryota</taxon>
        <taxon>Fungi</taxon>
        <taxon>Dikarya</taxon>
        <taxon>Basidiomycota</taxon>
        <taxon>Agaricomycotina</taxon>
        <taxon>Agaricomycetes</taxon>
        <taxon>Agaricomycetidae</taxon>
        <taxon>Agaricales</taxon>
        <taxon>Marasmiineae</taxon>
        <taxon>Marasmiaceae</taxon>
        <taxon>Marasmius</taxon>
    </lineage>
</organism>
<keyword evidence="1" id="KW-0732">Signal</keyword>
<dbReference type="KEGG" id="more:E1B28_013690"/>
<evidence type="ECO:0000313" key="2">
    <source>
        <dbReference type="EMBL" id="KAG7087749.1"/>
    </source>
</evidence>
<comment type="caution">
    <text evidence="2">The sequence shown here is derived from an EMBL/GenBank/DDBJ whole genome shotgun (WGS) entry which is preliminary data.</text>
</comment>
<dbReference type="Proteomes" id="UP001049176">
    <property type="component" value="Chromosome 9"/>
</dbReference>
<evidence type="ECO:0000313" key="3">
    <source>
        <dbReference type="Proteomes" id="UP001049176"/>
    </source>
</evidence>
<reference evidence="2" key="1">
    <citation type="journal article" date="2021" name="Genome Biol. Evol.">
        <title>The assembled and annotated genome of the fairy-ring fungus Marasmius oreades.</title>
        <authorList>
            <person name="Hiltunen M."/>
            <person name="Ament-Velasquez S.L."/>
            <person name="Johannesson H."/>
        </authorList>
    </citation>
    <scope>NUCLEOTIDE SEQUENCE</scope>
    <source>
        <strain evidence="2">03SP1</strain>
    </source>
</reference>
<feature type="chain" id="PRO_5040202144" evidence="1">
    <location>
        <begin position="21"/>
        <end position="193"/>
    </location>
</feature>
<dbReference type="RefSeq" id="XP_043004220.1">
    <property type="nucleotide sequence ID" value="XM_043158865.1"/>
</dbReference>